<evidence type="ECO:0000313" key="2">
    <source>
        <dbReference type="Proteomes" id="UP001234297"/>
    </source>
</evidence>
<proteinExistence type="predicted"/>
<dbReference type="EMBL" id="CM056810">
    <property type="protein sequence ID" value="KAJ8644877.1"/>
    <property type="molecule type" value="Genomic_DNA"/>
</dbReference>
<dbReference type="Proteomes" id="UP001234297">
    <property type="component" value="Chromosome 2"/>
</dbReference>
<keyword evidence="2" id="KW-1185">Reference proteome</keyword>
<comment type="caution">
    <text evidence="1">The sequence shown here is derived from an EMBL/GenBank/DDBJ whole genome shotgun (WGS) entry which is preliminary data.</text>
</comment>
<gene>
    <name evidence="1" type="ORF">MRB53_006625</name>
</gene>
<name>A0ACC2MGJ2_PERAE</name>
<evidence type="ECO:0000313" key="1">
    <source>
        <dbReference type="EMBL" id="KAJ8644877.1"/>
    </source>
</evidence>
<reference evidence="1 2" key="1">
    <citation type="journal article" date="2022" name="Hortic Res">
        <title>A haplotype resolved chromosomal level avocado genome allows analysis of novel avocado genes.</title>
        <authorList>
            <person name="Nath O."/>
            <person name="Fletcher S.J."/>
            <person name="Hayward A."/>
            <person name="Shaw L.M."/>
            <person name="Masouleh A.K."/>
            <person name="Furtado A."/>
            <person name="Henry R.J."/>
            <person name="Mitter N."/>
        </authorList>
    </citation>
    <scope>NUCLEOTIDE SEQUENCE [LARGE SCALE GENOMIC DNA]</scope>
    <source>
        <strain evidence="2">cv. Hass</strain>
    </source>
</reference>
<accession>A0ACC2MGJ2</accession>
<sequence length="217" mass="24817">MSRIDAAPMEKSKSLGEESLTAPMVFSKDGCHSPGSEKMIVLNSPFDMQPAISFKTVVRIMPSASPRMENSHMQHQVAYMKNWLIEQGFLDEQFLQLEELQDDANPNFVEEVVTLYFKDSSRLIVNIDMALERNPLDFNKLDSYMHQFKGSCSSIGAKKVKNECSIFKEYCEQGNRDGCLRTFQQLKKEHSVLRKKLESYFQLVRQAGPLHAASRPK</sequence>
<protein>
    <submittedName>
        <fullName evidence="1">Uncharacterized protein</fullName>
    </submittedName>
</protein>
<organism evidence="1 2">
    <name type="scientific">Persea americana</name>
    <name type="common">Avocado</name>
    <dbReference type="NCBI Taxonomy" id="3435"/>
    <lineage>
        <taxon>Eukaryota</taxon>
        <taxon>Viridiplantae</taxon>
        <taxon>Streptophyta</taxon>
        <taxon>Embryophyta</taxon>
        <taxon>Tracheophyta</taxon>
        <taxon>Spermatophyta</taxon>
        <taxon>Magnoliopsida</taxon>
        <taxon>Magnoliidae</taxon>
        <taxon>Laurales</taxon>
        <taxon>Lauraceae</taxon>
        <taxon>Persea</taxon>
    </lineage>
</organism>